<accession>A0ABX8RCH8</accession>
<proteinExistence type="predicted"/>
<dbReference type="Pfam" id="PF05866">
    <property type="entry name" value="RusA"/>
    <property type="match status" value="1"/>
</dbReference>
<reference evidence="1" key="1">
    <citation type="submission" date="2021-07" db="EMBL/GenBank/DDBJ databases">
        <title>Complete genome sequence of Crassaminicella sp. 143-21, isolated from a deep-sea hydrothermal vent.</title>
        <authorList>
            <person name="Li X."/>
        </authorList>
    </citation>
    <scope>NUCLEOTIDE SEQUENCE</scope>
    <source>
        <strain evidence="1">143-21</strain>
    </source>
</reference>
<sequence>MIKISVPGKPISKSNFKLKNVHGQVWMPRQGKHSKYIAYENKIAGFINQQYDGPPLKGNIITIINLYFPDKRMGDLHNYPKSICDGIEKSGIIKNDKQLKPVLLFDYIDKENPRIEIELYEASKYKVNYSVDPIK</sequence>
<organism evidence="1 2">
    <name type="scientific">Crassaminicella indica</name>
    <dbReference type="NCBI Taxonomy" id="2855394"/>
    <lineage>
        <taxon>Bacteria</taxon>
        <taxon>Bacillati</taxon>
        <taxon>Bacillota</taxon>
        <taxon>Clostridia</taxon>
        <taxon>Eubacteriales</taxon>
        <taxon>Clostridiaceae</taxon>
        <taxon>Crassaminicella</taxon>
    </lineage>
</organism>
<evidence type="ECO:0000313" key="2">
    <source>
        <dbReference type="Proteomes" id="UP000886818"/>
    </source>
</evidence>
<keyword evidence="2" id="KW-1185">Reference proteome</keyword>
<dbReference type="EMBL" id="CP078093">
    <property type="protein sequence ID" value="QXM05630.1"/>
    <property type="molecule type" value="Genomic_DNA"/>
</dbReference>
<dbReference type="InterPro" id="IPR008822">
    <property type="entry name" value="Endonuclease_RusA-like"/>
</dbReference>
<dbReference type="Proteomes" id="UP000886818">
    <property type="component" value="Chromosome"/>
</dbReference>
<gene>
    <name evidence="1" type="ORF">KVH43_09635</name>
</gene>
<evidence type="ECO:0000313" key="1">
    <source>
        <dbReference type="EMBL" id="QXM05630.1"/>
    </source>
</evidence>
<dbReference type="RefSeq" id="WP_218282328.1">
    <property type="nucleotide sequence ID" value="NZ_CP078093.1"/>
</dbReference>
<name>A0ABX8RCH8_9CLOT</name>
<protein>
    <submittedName>
        <fullName evidence="1">RusA family crossover junction endodeoxyribonuclease</fullName>
    </submittedName>
</protein>